<sequence>MTTPSLEWGYAKGWKRVKKNNASSNTRIIISHPWLSRYHSFSTLLMEPWEIDLYGTPLIELHPRCESCRISPVDILIEDPQGGFFRDVLTQKNTRWAWNACTVWSDRPSVGGELSSMPRCYPPKPCHGETLHDRPNLLSPSPPHRNLARLLHTCGRMFHQTPPGPMSIVAWHGMGAIVTRQGGGNRHVSCLRTPDESIQQLLVNRPWLLSRPAGMILKRIMHGLDALSRGLNPVVNYCPRWGFLLRPR</sequence>
<name>A0A2I2GBK8_9EURO</name>
<accession>A0A2I2GBK8</accession>
<dbReference type="RefSeq" id="XP_024705563.1">
    <property type="nucleotide sequence ID" value="XM_024842464.1"/>
</dbReference>
<reference evidence="1 2" key="1">
    <citation type="submission" date="2016-12" db="EMBL/GenBank/DDBJ databases">
        <title>The genomes of Aspergillus section Nigri reveals drivers in fungal speciation.</title>
        <authorList>
            <consortium name="DOE Joint Genome Institute"/>
            <person name="Vesth T.C."/>
            <person name="Nybo J."/>
            <person name="Theobald S."/>
            <person name="Brandl J."/>
            <person name="Frisvad J.C."/>
            <person name="Nielsen K.F."/>
            <person name="Lyhne E.K."/>
            <person name="Kogle M.E."/>
            <person name="Kuo A."/>
            <person name="Riley R."/>
            <person name="Clum A."/>
            <person name="Nolan M."/>
            <person name="Lipzen A."/>
            <person name="Salamov A."/>
            <person name="Henrissat B."/>
            <person name="Wiebenga A."/>
            <person name="De Vries R.P."/>
            <person name="Grigoriev I.V."/>
            <person name="Mortensen U.H."/>
            <person name="Andersen M.R."/>
            <person name="Baker S.E."/>
        </authorList>
    </citation>
    <scope>NUCLEOTIDE SEQUENCE [LARGE SCALE GENOMIC DNA]</scope>
    <source>
        <strain evidence="1 2">IBT 23096</strain>
    </source>
</reference>
<dbReference type="Proteomes" id="UP000234275">
    <property type="component" value="Unassembled WGS sequence"/>
</dbReference>
<keyword evidence="2" id="KW-1185">Reference proteome</keyword>
<organism evidence="1 2">
    <name type="scientific">Aspergillus steynii IBT 23096</name>
    <dbReference type="NCBI Taxonomy" id="1392250"/>
    <lineage>
        <taxon>Eukaryota</taxon>
        <taxon>Fungi</taxon>
        <taxon>Dikarya</taxon>
        <taxon>Ascomycota</taxon>
        <taxon>Pezizomycotina</taxon>
        <taxon>Eurotiomycetes</taxon>
        <taxon>Eurotiomycetidae</taxon>
        <taxon>Eurotiales</taxon>
        <taxon>Aspergillaceae</taxon>
        <taxon>Aspergillus</taxon>
        <taxon>Aspergillus subgen. Circumdati</taxon>
    </lineage>
</organism>
<proteinExistence type="predicted"/>
<gene>
    <name evidence="1" type="ORF">P170DRAFT_140409</name>
</gene>
<dbReference type="EMBL" id="MSFO01000003">
    <property type="protein sequence ID" value="PLB50261.1"/>
    <property type="molecule type" value="Genomic_DNA"/>
</dbReference>
<comment type="caution">
    <text evidence="1">The sequence shown here is derived from an EMBL/GenBank/DDBJ whole genome shotgun (WGS) entry which is preliminary data.</text>
</comment>
<dbReference type="VEuPathDB" id="FungiDB:P170DRAFT_140409"/>
<protein>
    <submittedName>
        <fullName evidence="1">Uncharacterized protein</fullName>
    </submittedName>
</protein>
<evidence type="ECO:0000313" key="2">
    <source>
        <dbReference type="Proteomes" id="UP000234275"/>
    </source>
</evidence>
<dbReference type="GeneID" id="36550161"/>
<dbReference type="AlphaFoldDB" id="A0A2I2GBK8"/>
<evidence type="ECO:0000313" key="1">
    <source>
        <dbReference type="EMBL" id="PLB50261.1"/>
    </source>
</evidence>